<keyword evidence="1" id="KW-0732">Signal</keyword>
<protein>
    <submittedName>
        <fullName evidence="2">Uncharacterized protein</fullName>
    </submittedName>
</protein>
<reference evidence="2" key="1">
    <citation type="submission" date="2023-08" db="EMBL/GenBank/DDBJ databases">
        <title>Draft sequence of the Babesia gibsoni genome.</title>
        <authorList>
            <person name="Yamagishi J.Y."/>
            <person name="Xuan X.X."/>
        </authorList>
    </citation>
    <scope>NUCLEOTIDE SEQUENCE</scope>
    <source>
        <strain evidence="2">Azabu</strain>
    </source>
</reference>
<feature type="signal peptide" evidence="1">
    <location>
        <begin position="1"/>
        <end position="23"/>
    </location>
</feature>
<proteinExistence type="predicted"/>
<sequence>MGYIGLYVSSALLLLLVGEQAFGKKFLKKVPKDDDEGSHSKTLLSRLYGPKYIGGFSQPLREYTCEVDPSMFSRDLSLVTVNGGITSMTAVLVGYGLDESVDTFRGNKGWVYGIGTKKNLYYKLKNQFSLTVDYNPPEDAMWDEDEFCILLFSPALTMGPSLKATIGKPPSDARRNFGSTENLTKVLLDESPNTRSKLVTQCCFIMGIETTFE</sequence>
<name>A0AAD8LPR8_BABGI</name>
<feature type="chain" id="PRO_5042034525" evidence="1">
    <location>
        <begin position="24"/>
        <end position="213"/>
    </location>
</feature>
<keyword evidence="3" id="KW-1185">Reference proteome</keyword>
<accession>A0AAD8LPR8</accession>
<evidence type="ECO:0000313" key="3">
    <source>
        <dbReference type="Proteomes" id="UP001230268"/>
    </source>
</evidence>
<evidence type="ECO:0000313" key="2">
    <source>
        <dbReference type="EMBL" id="KAK1442986.1"/>
    </source>
</evidence>
<dbReference type="EMBL" id="JAVEPI010000003">
    <property type="protein sequence ID" value="KAK1442986.1"/>
    <property type="molecule type" value="Genomic_DNA"/>
</dbReference>
<gene>
    <name evidence="2" type="ORF">BgAZ_305040</name>
</gene>
<comment type="caution">
    <text evidence="2">The sequence shown here is derived from an EMBL/GenBank/DDBJ whole genome shotgun (WGS) entry which is preliminary data.</text>
</comment>
<dbReference type="Proteomes" id="UP001230268">
    <property type="component" value="Unassembled WGS sequence"/>
</dbReference>
<evidence type="ECO:0000256" key="1">
    <source>
        <dbReference type="SAM" id="SignalP"/>
    </source>
</evidence>
<dbReference type="AlphaFoldDB" id="A0AAD8LPR8"/>
<organism evidence="2 3">
    <name type="scientific">Babesia gibsoni</name>
    <dbReference type="NCBI Taxonomy" id="33632"/>
    <lineage>
        <taxon>Eukaryota</taxon>
        <taxon>Sar</taxon>
        <taxon>Alveolata</taxon>
        <taxon>Apicomplexa</taxon>
        <taxon>Aconoidasida</taxon>
        <taxon>Piroplasmida</taxon>
        <taxon>Babesiidae</taxon>
        <taxon>Babesia</taxon>
    </lineage>
</organism>